<gene>
    <name evidence="1" type="ORF">A0H76_117</name>
</gene>
<sequence>MIVLTEYELAELLVIIIKLNIILYNKIINYYNQLNACYNIKLINYKKDYLFDESNLINNNLFKNKNIKVKYDKNFIKKLENIISIKKEDKPKLKTKRKLKLKKERLILKN</sequence>
<dbReference type="Proteomes" id="UP000192501">
    <property type="component" value="Unassembled WGS sequence"/>
</dbReference>
<name>A0A1X0QJ72_9MICR</name>
<proteinExistence type="predicted"/>
<dbReference type="EMBL" id="LTAI01000107">
    <property type="protein sequence ID" value="ORD99820.1"/>
    <property type="molecule type" value="Genomic_DNA"/>
</dbReference>
<evidence type="ECO:0000313" key="2">
    <source>
        <dbReference type="Proteomes" id="UP000192501"/>
    </source>
</evidence>
<dbReference type="AlphaFoldDB" id="A0A1X0QJ72"/>
<comment type="caution">
    <text evidence="1">The sequence shown here is derived from an EMBL/GenBank/DDBJ whole genome shotgun (WGS) entry which is preliminary data.</text>
</comment>
<reference evidence="1 2" key="1">
    <citation type="journal article" date="2017" name="Environ. Microbiol.">
        <title>Decay of the glycolytic pathway and adaptation to intranuclear parasitism within Enterocytozoonidae microsporidia.</title>
        <authorList>
            <person name="Wiredu Boakye D."/>
            <person name="Jaroenlak P."/>
            <person name="Prachumwat A."/>
            <person name="Williams T.A."/>
            <person name="Bateman K.S."/>
            <person name="Itsathitphaisarn O."/>
            <person name="Sritunyalucksana K."/>
            <person name="Paszkiewicz K.H."/>
            <person name="Moore K.A."/>
            <person name="Stentiford G.D."/>
            <person name="Williams B.A."/>
        </authorList>
    </citation>
    <scope>NUCLEOTIDE SEQUENCE [LARGE SCALE GENOMIC DNA]</scope>
    <source>
        <strain evidence="2">canceri</strain>
    </source>
</reference>
<protein>
    <submittedName>
        <fullName evidence="1">Uncharacterized protein</fullName>
    </submittedName>
</protein>
<evidence type="ECO:0000313" key="1">
    <source>
        <dbReference type="EMBL" id="ORD99820.1"/>
    </source>
</evidence>
<organism evidence="1 2">
    <name type="scientific">Hepatospora eriocheir</name>
    <dbReference type="NCBI Taxonomy" id="1081669"/>
    <lineage>
        <taxon>Eukaryota</taxon>
        <taxon>Fungi</taxon>
        <taxon>Fungi incertae sedis</taxon>
        <taxon>Microsporidia</taxon>
        <taxon>Hepatosporidae</taxon>
        <taxon>Hepatospora</taxon>
    </lineage>
</organism>
<dbReference type="VEuPathDB" id="MicrosporidiaDB:A0H76_117"/>
<accession>A0A1X0QJ72</accession>